<proteinExistence type="predicted"/>
<keyword evidence="1" id="KW-0812">Transmembrane</keyword>
<evidence type="ECO:0000313" key="3">
    <source>
        <dbReference type="Proteomes" id="UP000737420"/>
    </source>
</evidence>
<dbReference type="EMBL" id="BPOP01000060">
    <property type="protein sequence ID" value="GJB93791.1"/>
    <property type="molecule type" value="Genomic_DNA"/>
</dbReference>
<protein>
    <submittedName>
        <fullName evidence="2">Uncharacterized protein</fullName>
    </submittedName>
</protein>
<evidence type="ECO:0000313" key="2">
    <source>
        <dbReference type="EMBL" id="GJB93791.1"/>
    </source>
</evidence>
<keyword evidence="1" id="KW-0472">Membrane</keyword>
<sequence>MSEVKSNSDDVAKARRKINGWKFMVLLTMTANVALSFKMFFYDPPIKHVPTRTCKEYSLASRAGDSAYYEQLMYRTLSGKRINNTV</sequence>
<keyword evidence="1" id="KW-1133">Transmembrane helix</keyword>
<accession>A0ABD0BC88</accession>
<gene>
    <name evidence="2" type="ORF">KAM382_38520</name>
</gene>
<dbReference type="AlphaFoldDB" id="A0ABD0BC88"/>
<name>A0ABD0BC88_AERCA</name>
<evidence type="ECO:0000256" key="1">
    <source>
        <dbReference type="SAM" id="Phobius"/>
    </source>
</evidence>
<feature type="transmembrane region" description="Helical" evidence="1">
    <location>
        <begin position="21"/>
        <end position="42"/>
    </location>
</feature>
<dbReference type="Proteomes" id="UP000737420">
    <property type="component" value="Unassembled WGS sequence"/>
</dbReference>
<organism evidence="2 3">
    <name type="scientific">Aeromonas caviae</name>
    <name type="common">Aeromonas punctata</name>
    <dbReference type="NCBI Taxonomy" id="648"/>
    <lineage>
        <taxon>Bacteria</taxon>
        <taxon>Pseudomonadati</taxon>
        <taxon>Pseudomonadota</taxon>
        <taxon>Gammaproteobacteria</taxon>
        <taxon>Aeromonadales</taxon>
        <taxon>Aeromonadaceae</taxon>
        <taxon>Aeromonas</taxon>
    </lineage>
</organism>
<comment type="caution">
    <text evidence="2">The sequence shown here is derived from an EMBL/GenBank/DDBJ whole genome shotgun (WGS) entry which is preliminary data.</text>
</comment>
<reference evidence="2 3" key="1">
    <citation type="submission" date="2021-07" db="EMBL/GenBank/DDBJ databases">
        <title>Draft genome sequence of carbapenem-resistant Aeromonas spp. in Japan.</title>
        <authorList>
            <person name="Maehana S."/>
            <person name="Suzuki M."/>
            <person name="Kitasato H."/>
        </authorList>
    </citation>
    <scope>NUCLEOTIDE SEQUENCE [LARGE SCALE GENOMIC DNA]</scope>
    <source>
        <strain evidence="2 3">KAM382</strain>
    </source>
</reference>